<sequence length="149" mass="16780">MNHRWMNHRWMNHSKTLILCSWLGLLTLSGCGSVSTPVDGTHVYHADQQCPALLNLKIGETLELRLAENPATGYHWSVMQHPSIFKLETLYLQADAENTQHDSAQLNAAGEKTFRFRAVQVGEGLIHLKQARAGEPLPLAEWKCRVRVA</sequence>
<name>V2U180_9GAMM</name>
<dbReference type="Pfam" id="PF09394">
    <property type="entry name" value="Inhibitor_I42"/>
    <property type="match status" value="1"/>
</dbReference>
<keyword evidence="1" id="KW-0646">Protease inhibitor</keyword>
<dbReference type="InterPro" id="IPR036331">
    <property type="entry name" value="Chagasin-like_sf"/>
</dbReference>
<organism evidence="4 5">
    <name type="scientific">Acinetobacter indicus CIP 110367</name>
    <dbReference type="NCBI Taxonomy" id="1341679"/>
    <lineage>
        <taxon>Bacteria</taxon>
        <taxon>Pseudomonadati</taxon>
        <taxon>Pseudomonadota</taxon>
        <taxon>Gammaproteobacteria</taxon>
        <taxon>Moraxellales</taxon>
        <taxon>Moraxellaceae</taxon>
        <taxon>Acinetobacter</taxon>
    </lineage>
</organism>
<dbReference type="eggNOG" id="COG5513">
    <property type="taxonomic scope" value="Bacteria"/>
</dbReference>
<dbReference type="GO" id="GO:0004869">
    <property type="term" value="F:cysteine-type endopeptidase inhibitor activity"/>
    <property type="evidence" value="ECO:0007669"/>
    <property type="project" value="UniProtKB-KW"/>
</dbReference>
<accession>V2U180</accession>
<dbReference type="PROSITE" id="PS51257">
    <property type="entry name" value="PROKAR_LIPOPROTEIN"/>
    <property type="match status" value="1"/>
</dbReference>
<dbReference type="SUPFAM" id="SSF141066">
    <property type="entry name" value="ICP-like"/>
    <property type="match status" value="1"/>
</dbReference>
<evidence type="ECO:0000313" key="5">
    <source>
        <dbReference type="Proteomes" id="UP000018415"/>
    </source>
</evidence>
<dbReference type="Proteomes" id="UP000018415">
    <property type="component" value="Unassembled WGS sequence"/>
</dbReference>
<keyword evidence="2" id="KW-0789">Thiol protease inhibitor</keyword>
<evidence type="ECO:0000256" key="1">
    <source>
        <dbReference type="ARBA" id="ARBA00022690"/>
    </source>
</evidence>
<feature type="domain" description="Proteinase inhibitor I42 chagasin" evidence="3">
    <location>
        <begin position="55"/>
        <end position="137"/>
    </location>
</feature>
<evidence type="ECO:0000313" key="4">
    <source>
        <dbReference type="EMBL" id="ESK47978.1"/>
    </source>
</evidence>
<evidence type="ECO:0000256" key="2">
    <source>
        <dbReference type="ARBA" id="ARBA00022704"/>
    </source>
</evidence>
<dbReference type="PATRIC" id="fig|1341679.3.peg.1947"/>
<dbReference type="AlphaFoldDB" id="V2U180"/>
<comment type="caution">
    <text evidence="4">The sequence shown here is derived from an EMBL/GenBank/DDBJ whole genome shotgun (WGS) entry which is preliminary data.</text>
</comment>
<reference evidence="4 5" key="1">
    <citation type="submission" date="2013-10" db="EMBL/GenBank/DDBJ databases">
        <title>The Genome Sequence of Acinetobacter indicus CIP 110367.</title>
        <authorList>
            <consortium name="The Broad Institute Genomics Platform"/>
            <consortium name="The Broad Institute Genome Sequencing Center for Infectious Disease"/>
            <person name="Cerqueira G."/>
            <person name="Feldgarden M."/>
            <person name="Courvalin P."/>
            <person name="Grillot-Courvalin C."/>
            <person name="Clermont D."/>
            <person name="Rocha E."/>
            <person name="Yoon E.-J."/>
            <person name="Nemec A."/>
            <person name="Young S.K."/>
            <person name="Zeng Q."/>
            <person name="Gargeya S."/>
            <person name="Fitzgerald M."/>
            <person name="Abouelleil A."/>
            <person name="Alvarado L."/>
            <person name="Berlin A.M."/>
            <person name="Chapman S.B."/>
            <person name="Gainer-Dewar J."/>
            <person name="Goldberg J."/>
            <person name="Gnerre S."/>
            <person name="Griggs A."/>
            <person name="Gujja S."/>
            <person name="Hansen M."/>
            <person name="Howarth C."/>
            <person name="Imamovic A."/>
            <person name="Ireland A."/>
            <person name="Larimer J."/>
            <person name="McCowan C."/>
            <person name="Murphy C."/>
            <person name="Pearson M."/>
            <person name="Poon T.W."/>
            <person name="Priest M."/>
            <person name="Roberts A."/>
            <person name="Saif S."/>
            <person name="Shea T."/>
            <person name="Sykes S."/>
            <person name="Wortman J."/>
            <person name="Nusbaum C."/>
            <person name="Birren B."/>
        </authorList>
    </citation>
    <scope>NUCLEOTIDE SEQUENCE [LARGE SCALE GENOMIC DNA]</scope>
    <source>
        <strain evidence="4 5">CIP 110367</strain>
    </source>
</reference>
<keyword evidence="5" id="KW-1185">Reference proteome</keyword>
<dbReference type="EMBL" id="AYET01000004">
    <property type="protein sequence ID" value="ESK47978.1"/>
    <property type="molecule type" value="Genomic_DNA"/>
</dbReference>
<proteinExistence type="predicted"/>
<gene>
    <name evidence="4" type="ORF">P253_02001</name>
</gene>
<dbReference type="InterPro" id="IPR018990">
    <property type="entry name" value="Prot_inh_I42_chagasin"/>
</dbReference>
<protein>
    <recommendedName>
        <fullName evidence="3">Proteinase inhibitor I42 chagasin domain-containing protein</fullName>
    </recommendedName>
</protein>
<dbReference type="Gene3D" id="2.60.40.2020">
    <property type="match status" value="1"/>
</dbReference>
<evidence type="ECO:0000259" key="3">
    <source>
        <dbReference type="Pfam" id="PF09394"/>
    </source>
</evidence>
<dbReference type="HOGENOM" id="CLU_102057_1_0_6"/>